<evidence type="ECO:0000259" key="3">
    <source>
        <dbReference type="PROSITE" id="PS50157"/>
    </source>
</evidence>
<dbReference type="Proteomes" id="UP000799441">
    <property type="component" value="Unassembled WGS sequence"/>
</dbReference>
<dbReference type="InterPro" id="IPR036236">
    <property type="entry name" value="Znf_C2H2_sf"/>
</dbReference>
<keyword evidence="1" id="KW-0863">Zinc-finger</keyword>
<proteinExistence type="predicted"/>
<dbReference type="PROSITE" id="PS00028">
    <property type="entry name" value="ZINC_FINGER_C2H2_1"/>
    <property type="match status" value="1"/>
</dbReference>
<protein>
    <recommendedName>
        <fullName evidence="3">C2H2-type domain-containing protein</fullName>
    </recommendedName>
</protein>
<feature type="region of interest" description="Disordered" evidence="2">
    <location>
        <begin position="142"/>
        <end position="171"/>
    </location>
</feature>
<dbReference type="SUPFAM" id="SSF57667">
    <property type="entry name" value="beta-beta-alpha zinc fingers"/>
    <property type="match status" value="1"/>
</dbReference>
<organism evidence="4 5">
    <name type="scientific">Polychaeton citri CBS 116435</name>
    <dbReference type="NCBI Taxonomy" id="1314669"/>
    <lineage>
        <taxon>Eukaryota</taxon>
        <taxon>Fungi</taxon>
        <taxon>Dikarya</taxon>
        <taxon>Ascomycota</taxon>
        <taxon>Pezizomycotina</taxon>
        <taxon>Dothideomycetes</taxon>
        <taxon>Dothideomycetidae</taxon>
        <taxon>Capnodiales</taxon>
        <taxon>Capnodiaceae</taxon>
        <taxon>Polychaeton</taxon>
    </lineage>
</organism>
<dbReference type="InterPro" id="IPR013087">
    <property type="entry name" value="Znf_C2H2_type"/>
</dbReference>
<dbReference type="GO" id="GO:0008270">
    <property type="term" value="F:zinc ion binding"/>
    <property type="evidence" value="ECO:0007669"/>
    <property type="project" value="UniProtKB-KW"/>
</dbReference>
<dbReference type="EMBL" id="MU003867">
    <property type="protein sequence ID" value="KAF2716622.1"/>
    <property type="molecule type" value="Genomic_DNA"/>
</dbReference>
<dbReference type="InterPro" id="IPR051061">
    <property type="entry name" value="Zinc_finger_trans_reg"/>
</dbReference>
<feature type="compositionally biased region" description="Low complexity" evidence="2">
    <location>
        <begin position="153"/>
        <end position="171"/>
    </location>
</feature>
<comment type="caution">
    <text evidence="4">The sequence shown here is derived from an EMBL/GenBank/DDBJ whole genome shotgun (WGS) entry which is preliminary data.</text>
</comment>
<dbReference type="PANTHER" id="PTHR46179:SF19">
    <property type="entry name" value="C2H2 FINGER DOMAIN TRANSCRIPTION FACTOR (EUROFUNG)-RELATED"/>
    <property type="match status" value="1"/>
</dbReference>
<evidence type="ECO:0000313" key="5">
    <source>
        <dbReference type="Proteomes" id="UP000799441"/>
    </source>
</evidence>
<dbReference type="PANTHER" id="PTHR46179">
    <property type="entry name" value="ZINC FINGER PROTEIN"/>
    <property type="match status" value="1"/>
</dbReference>
<evidence type="ECO:0000256" key="2">
    <source>
        <dbReference type="SAM" id="MobiDB-lite"/>
    </source>
</evidence>
<dbReference type="SMART" id="SM00355">
    <property type="entry name" value="ZnF_C2H2"/>
    <property type="match status" value="3"/>
</dbReference>
<accession>A0A9P4UIA0</accession>
<gene>
    <name evidence="4" type="ORF">K431DRAFT_12588</name>
</gene>
<dbReference type="GO" id="GO:0006357">
    <property type="term" value="P:regulation of transcription by RNA polymerase II"/>
    <property type="evidence" value="ECO:0007669"/>
    <property type="project" value="TreeGrafter"/>
</dbReference>
<sequence>MFVTMSNQYTSHYTQEQGDDFDWSQWSHPTPGQAQNIVNSYADQAIIEAPAEQIYDTRQQVYDQQQLYSFQHQQQQQHIQAQYAWQTQPTQYASTLQAPPQFPWSAPMLPSSDIIDPRNQVDFNALQQIGVADSIATTGVTSPEYLSPDLRTRSQPSLSPQMSRSSPLSRSISLASQVSSAQSASELSRSVSPNATEMGRYGFRNQTGSWNCAYPGCSSRSAFTRGCDLRKHYKRHSKTLFCRVRGCPQATEGGFSSKKDRARHEAKHNPTIQCEWAECDRVFSRVDNMKDHVRRVHERERRCG</sequence>
<dbReference type="OrthoDB" id="654211at2759"/>
<name>A0A9P4UIA0_9PEZI</name>
<evidence type="ECO:0000313" key="4">
    <source>
        <dbReference type="EMBL" id="KAF2716622.1"/>
    </source>
</evidence>
<keyword evidence="1" id="KW-0479">Metal-binding</keyword>
<keyword evidence="5" id="KW-1185">Reference proteome</keyword>
<keyword evidence="1" id="KW-0862">Zinc</keyword>
<reference evidence="4" key="1">
    <citation type="journal article" date="2020" name="Stud. Mycol.">
        <title>101 Dothideomycetes genomes: a test case for predicting lifestyles and emergence of pathogens.</title>
        <authorList>
            <person name="Haridas S."/>
            <person name="Albert R."/>
            <person name="Binder M."/>
            <person name="Bloem J."/>
            <person name="Labutti K."/>
            <person name="Salamov A."/>
            <person name="Andreopoulos B."/>
            <person name="Baker S."/>
            <person name="Barry K."/>
            <person name="Bills G."/>
            <person name="Bluhm B."/>
            <person name="Cannon C."/>
            <person name="Castanera R."/>
            <person name="Culley D."/>
            <person name="Daum C."/>
            <person name="Ezra D."/>
            <person name="Gonzalez J."/>
            <person name="Henrissat B."/>
            <person name="Kuo A."/>
            <person name="Liang C."/>
            <person name="Lipzen A."/>
            <person name="Lutzoni F."/>
            <person name="Magnuson J."/>
            <person name="Mondo S."/>
            <person name="Nolan M."/>
            <person name="Ohm R."/>
            <person name="Pangilinan J."/>
            <person name="Park H.-J."/>
            <person name="Ramirez L."/>
            <person name="Alfaro M."/>
            <person name="Sun H."/>
            <person name="Tritt A."/>
            <person name="Yoshinaga Y."/>
            <person name="Zwiers L.-H."/>
            <person name="Turgeon B."/>
            <person name="Goodwin S."/>
            <person name="Spatafora J."/>
            <person name="Crous P."/>
            <person name="Grigoriev I."/>
        </authorList>
    </citation>
    <scope>NUCLEOTIDE SEQUENCE</scope>
    <source>
        <strain evidence="4">CBS 116435</strain>
    </source>
</reference>
<evidence type="ECO:0000256" key="1">
    <source>
        <dbReference type="PROSITE-ProRule" id="PRU00042"/>
    </source>
</evidence>
<feature type="domain" description="C2H2-type" evidence="3">
    <location>
        <begin position="272"/>
        <end position="302"/>
    </location>
</feature>
<dbReference type="PROSITE" id="PS50157">
    <property type="entry name" value="ZINC_FINGER_C2H2_2"/>
    <property type="match status" value="1"/>
</dbReference>
<dbReference type="Gene3D" id="3.30.160.60">
    <property type="entry name" value="Classic Zinc Finger"/>
    <property type="match status" value="1"/>
</dbReference>
<dbReference type="GO" id="GO:0005634">
    <property type="term" value="C:nucleus"/>
    <property type="evidence" value="ECO:0007669"/>
    <property type="project" value="TreeGrafter"/>
</dbReference>
<dbReference type="AlphaFoldDB" id="A0A9P4UIA0"/>